<dbReference type="PANTHER" id="PTHR24111:SF0">
    <property type="entry name" value="LEUCINE-RICH REPEAT-CONTAINING PROTEIN"/>
    <property type="match status" value="1"/>
</dbReference>
<dbReference type="Proteomes" id="UP000821837">
    <property type="component" value="Chromosome 10"/>
</dbReference>
<evidence type="ECO:0000313" key="3">
    <source>
        <dbReference type="Proteomes" id="UP000821837"/>
    </source>
</evidence>
<proteinExistence type="predicted"/>
<dbReference type="Gene3D" id="3.80.10.10">
    <property type="entry name" value="Ribonuclease Inhibitor"/>
    <property type="match status" value="2"/>
</dbReference>
<reference evidence="2" key="1">
    <citation type="journal article" date="2020" name="Cell">
        <title>Large-Scale Comparative Analyses of Tick Genomes Elucidate Their Genetic Diversity and Vector Capacities.</title>
        <authorList>
            <consortium name="Tick Genome and Microbiome Consortium (TIGMIC)"/>
            <person name="Jia N."/>
            <person name="Wang J."/>
            <person name="Shi W."/>
            <person name="Du L."/>
            <person name="Sun Y."/>
            <person name="Zhan W."/>
            <person name="Jiang J.F."/>
            <person name="Wang Q."/>
            <person name="Zhang B."/>
            <person name="Ji P."/>
            <person name="Bell-Sakyi L."/>
            <person name="Cui X.M."/>
            <person name="Yuan T.T."/>
            <person name="Jiang B.G."/>
            <person name="Yang W.F."/>
            <person name="Lam T.T."/>
            <person name="Chang Q.C."/>
            <person name="Ding S.J."/>
            <person name="Wang X.J."/>
            <person name="Zhu J.G."/>
            <person name="Ruan X.D."/>
            <person name="Zhao L."/>
            <person name="Wei J.T."/>
            <person name="Ye R.Z."/>
            <person name="Que T.C."/>
            <person name="Du C.H."/>
            <person name="Zhou Y.H."/>
            <person name="Cheng J.X."/>
            <person name="Dai P.F."/>
            <person name="Guo W.B."/>
            <person name="Han X.H."/>
            <person name="Huang E.J."/>
            <person name="Li L.F."/>
            <person name="Wei W."/>
            <person name="Gao Y.C."/>
            <person name="Liu J.Z."/>
            <person name="Shao H.Z."/>
            <person name="Wang X."/>
            <person name="Wang C.C."/>
            <person name="Yang T.C."/>
            <person name="Huo Q.B."/>
            <person name="Li W."/>
            <person name="Chen H.Y."/>
            <person name="Chen S.E."/>
            <person name="Zhou L.G."/>
            <person name="Ni X.B."/>
            <person name="Tian J.H."/>
            <person name="Sheng Y."/>
            <person name="Liu T."/>
            <person name="Pan Y.S."/>
            <person name="Xia L.Y."/>
            <person name="Li J."/>
            <person name="Zhao F."/>
            <person name="Cao W.C."/>
        </authorList>
    </citation>
    <scope>NUCLEOTIDE SEQUENCE</scope>
    <source>
        <strain evidence="2">Rsan-2018</strain>
    </source>
</reference>
<dbReference type="VEuPathDB" id="VectorBase:RSAN_030263"/>
<organism evidence="2 3">
    <name type="scientific">Rhipicephalus sanguineus</name>
    <name type="common">Brown dog tick</name>
    <name type="synonym">Ixodes sanguineus</name>
    <dbReference type="NCBI Taxonomy" id="34632"/>
    <lineage>
        <taxon>Eukaryota</taxon>
        <taxon>Metazoa</taxon>
        <taxon>Ecdysozoa</taxon>
        <taxon>Arthropoda</taxon>
        <taxon>Chelicerata</taxon>
        <taxon>Arachnida</taxon>
        <taxon>Acari</taxon>
        <taxon>Parasitiformes</taxon>
        <taxon>Ixodida</taxon>
        <taxon>Ixodoidea</taxon>
        <taxon>Ixodidae</taxon>
        <taxon>Rhipicephalinae</taxon>
        <taxon>Rhipicephalus</taxon>
        <taxon>Rhipicephalus</taxon>
    </lineage>
</organism>
<dbReference type="EMBL" id="JABSTV010001246">
    <property type="protein sequence ID" value="KAH7976611.1"/>
    <property type="molecule type" value="Genomic_DNA"/>
</dbReference>
<dbReference type="AlphaFoldDB" id="A0A9D4QET9"/>
<evidence type="ECO:0000256" key="1">
    <source>
        <dbReference type="ARBA" id="ARBA00022737"/>
    </source>
</evidence>
<protein>
    <submittedName>
        <fullName evidence="2">Uncharacterized protein</fullName>
    </submittedName>
</protein>
<reference evidence="2" key="2">
    <citation type="submission" date="2021-09" db="EMBL/GenBank/DDBJ databases">
        <authorList>
            <person name="Jia N."/>
            <person name="Wang J."/>
            <person name="Shi W."/>
            <person name="Du L."/>
            <person name="Sun Y."/>
            <person name="Zhan W."/>
            <person name="Jiang J."/>
            <person name="Wang Q."/>
            <person name="Zhang B."/>
            <person name="Ji P."/>
            <person name="Sakyi L.B."/>
            <person name="Cui X."/>
            <person name="Yuan T."/>
            <person name="Jiang B."/>
            <person name="Yang W."/>
            <person name="Lam T.T.-Y."/>
            <person name="Chang Q."/>
            <person name="Ding S."/>
            <person name="Wang X."/>
            <person name="Zhu J."/>
            <person name="Ruan X."/>
            <person name="Zhao L."/>
            <person name="Wei J."/>
            <person name="Que T."/>
            <person name="Du C."/>
            <person name="Cheng J."/>
            <person name="Dai P."/>
            <person name="Han X."/>
            <person name="Huang E."/>
            <person name="Gao Y."/>
            <person name="Liu J."/>
            <person name="Shao H."/>
            <person name="Ye R."/>
            <person name="Li L."/>
            <person name="Wei W."/>
            <person name="Wang X."/>
            <person name="Wang C."/>
            <person name="Huo Q."/>
            <person name="Li W."/>
            <person name="Guo W."/>
            <person name="Chen H."/>
            <person name="Chen S."/>
            <person name="Zhou L."/>
            <person name="Zhou L."/>
            <person name="Ni X."/>
            <person name="Tian J."/>
            <person name="Zhou Y."/>
            <person name="Sheng Y."/>
            <person name="Liu T."/>
            <person name="Pan Y."/>
            <person name="Xia L."/>
            <person name="Li J."/>
            <person name="Zhao F."/>
            <person name="Cao W."/>
        </authorList>
    </citation>
    <scope>NUCLEOTIDE SEQUENCE</scope>
    <source>
        <strain evidence="2">Rsan-2018</strain>
        <tissue evidence="2">Larvae</tissue>
    </source>
</reference>
<evidence type="ECO:0000313" key="2">
    <source>
        <dbReference type="EMBL" id="KAH7976611.1"/>
    </source>
</evidence>
<dbReference type="InterPro" id="IPR032675">
    <property type="entry name" value="LRR_dom_sf"/>
</dbReference>
<name>A0A9D4QET9_RHISA</name>
<sequence length="504" mass="56641">MADACTNELDTKDSDVKKFFQKGQAEYLTWRPGRFTNVKDGADLKYEKISEKDVTVLRRILSTGPPVKTLTLCSITLSAFKAAFDELYECPWLKRVYLHIDCEGKSLGTSLSLLFRGLQILELSCENTGTRFAKDVASYIRQNKSLKSIVIWDYCGGDGGAAALIESLRVNDTLVKFAFAELELSSEVLICFANMLVSNSTLEIVKLRYVCPVEKEKVCSLLAMKLHAGVFKRLDVVWPEELLPEVNVLIRRQTCCPVLCVSVASSVDERVLSEFSDALSADTALRDLTVHSNKAIVDALEEKFHANAGGNGFEERKRTRREIWRNMSVNDGKERHLISILDALKKNCSVKKFTMLVEMVTPDIATSLSELLAVNNTLNEIDVSNFWEISPNEIKTILRGLRINYTLTDLVVNWDTDNLVGTHKVHSLLQRNLRLVKKAAEFVISIAEDHDEEGADAFRKLHTTSDRLVEKVQELTGKTKEASLQEIQSALARLSDRSRKEGRT</sequence>
<keyword evidence="1" id="KW-0677">Repeat</keyword>
<comment type="caution">
    <text evidence="2">The sequence shown here is derived from an EMBL/GenBank/DDBJ whole genome shotgun (WGS) entry which is preliminary data.</text>
</comment>
<dbReference type="PANTHER" id="PTHR24111">
    <property type="entry name" value="LEUCINE-RICH REPEAT-CONTAINING PROTEIN 34"/>
    <property type="match status" value="1"/>
</dbReference>
<accession>A0A9D4QET9</accession>
<dbReference type="SUPFAM" id="SSF52047">
    <property type="entry name" value="RNI-like"/>
    <property type="match status" value="1"/>
</dbReference>
<gene>
    <name evidence="2" type="ORF">HPB52_017008</name>
</gene>
<keyword evidence="3" id="KW-1185">Reference proteome</keyword>
<dbReference type="InterPro" id="IPR052201">
    <property type="entry name" value="LRR-containing_regulator"/>
</dbReference>